<evidence type="ECO:0000313" key="6">
    <source>
        <dbReference type="Proteomes" id="UP000061382"/>
    </source>
</evidence>
<feature type="compositionally biased region" description="Acidic residues" evidence="3">
    <location>
        <begin position="224"/>
        <end position="235"/>
    </location>
</feature>
<dbReference type="Proteomes" id="UP000061382">
    <property type="component" value="Plasmid 1"/>
</dbReference>
<gene>
    <name evidence="5" type="ORF">DC20_21860</name>
</gene>
<dbReference type="PROSITE" id="PS51234">
    <property type="entry name" value="TSP3"/>
    <property type="match status" value="1"/>
</dbReference>
<dbReference type="GO" id="GO:0007155">
    <property type="term" value="P:cell adhesion"/>
    <property type="evidence" value="ECO:0007669"/>
    <property type="project" value="InterPro"/>
</dbReference>
<feature type="signal peptide" evidence="4">
    <location>
        <begin position="1"/>
        <end position="22"/>
    </location>
</feature>
<reference evidence="5 6" key="1">
    <citation type="submission" date="2015-08" db="EMBL/GenBank/DDBJ databases">
        <title>Complete genome sequence of Rufibacter tibetensis strain 1351t, a radiation-resistant bacterium from tibet plateau.</title>
        <authorList>
            <person name="Dai J."/>
        </authorList>
    </citation>
    <scope>NUCLEOTIDE SEQUENCE [LARGE SCALE GENOMIC DNA]</scope>
    <source>
        <strain evidence="5 6">1351</strain>
        <plasmid evidence="5 6">1</plasmid>
    </source>
</reference>
<dbReference type="KEGG" id="rti:DC20_21860"/>
<sequence>MKKFGLHTLLAGLCLFAFSCNEEEPQDAVTPSSSKEITAAGGIKPNGSSLETSASKMIQGQDLASTSGSCTLIDFNSLTSGLLAPGAFAAQGVSITTGPNGTTGSVSVLSGFNLNGCGGPSLQTIPFTGPSVLFNFSEPVISVSLTSGDFAGDEDVITVRAYSGENAGGTVLASQTMTLASGLIKCLQFYLEASGIRSVEVTSAGIFPNSVFVDNLEFCLNEDTDSDGVNDDEDNCPSLSNPGQENNDGDGLGDACDPDDDNDGVLDASDNCPMLANADQLDTDGDGQGNACDADDDNDGVVDAQDCDPLSAKNDKVLICHKGQTLCVAQSAVKAHLAHGDEVGACGN</sequence>
<feature type="chain" id="PRO_5006043035" description="Thrombospondin type 3 repeat-containing protein" evidence="4">
    <location>
        <begin position="23"/>
        <end position="348"/>
    </location>
</feature>
<evidence type="ECO:0000256" key="1">
    <source>
        <dbReference type="ARBA" id="ARBA00022729"/>
    </source>
</evidence>
<evidence type="ECO:0008006" key="7">
    <source>
        <dbReference type="Google" id="ProtNLM"/>
    </source>
</evidence>
<dbReference type="AlphaFoldDB" id="A0A0P0CY14"/>
<name>A0A0P0CY14_9BACT</name>
<keyword evidence="1 4" id="KW-0732">Signal</keyword>
<keyword evidence="6" id="KW-1185">Reference proteome</keyword>
<dbReference type="Pfam" id="PF02412">
    <property type="entry name" value="TSP_3"/>
    <property type="match status" value="3"/>
</dbReference>
<dbReference type="PROSITE" id="PS51257">
    <property type="entry name" value="PROKAR_LIPOPROTEIN"/>
    <property type="match status" value="1"/>
</dbReference>
<evidence type="ECO:0000256" key="2">
    <source>
        <dbReference type="ARBA" id="ARBA00022837"/>
    </source>
</evidence>
<dbReference type="EMBL" id="CP012644">
    <property type="protein sequence ID" value="ALJ01700.1"/>
    <property type="molecule type" value="Genomic_DNA"/>
</dbReference>
<protein>
    <recommendedName>
        <fullName evidence="7">Thrombospondin type 3 repeat-containing protein</fullName>
    </recommendedName>
</protein>
<geneLocation type="plasmid" evidence="5 6">
    <name>1</name>
</geneLocation>
<feature type="region of interest" description="Disordered" evidence="3">
    <location>
        <begin position="224"/>
        <end position="297"/>
    </location>
</feature>
<evidence type="ECO:0000256" key="4">
    <source>
        <dbReference type="SAM" id="SignalP"/>
    </source>
</evidence>
<evidence type="ECO:0000256" key="3">
    <source>
        <dbReference type="SAM" id="MobiDB-lite"/>
    </source>
</evidence>
<keyword evidence="5" id="KW-0614">Plasmid</keyword>
<dbReference type="SUPFAM" id="SSF103647">
    <property type="entry name" value="TSP type-3 repeat"/>
    <property type="match status" value="1"/>
</dbReference>
<dbReference type="InterPro" id="IPR003367">
    <property type="entry name" value="Thrombospondin_3-like_rpt"/>
</dbReference>
<dbReference type="InterPro" id="IPR028974">
    <property type="entry name" value="TSP_type-3_rpt"/>
</dbReference>
<dbReference type="PANTHER" id="PTHR10199">
    <property type="entry name" value="THROMBOSPONDIN"/>
    <property type="match status" value="1"/>
</dbReference>
<dbReference type="PANTHER" id="PTHR10199:SF100">
    <property type="entry name" value="THROMBOSPONDIN, ISOFORM A"/>
    <property type="match status" value="1"/>
</dbReference>
<dbReference type="GO" id="GO:0005509">
    <property type="term" value="F:calcium ion binding"/>
    <property type="evidence" value="ECO:0007669"/>
    <property type="project" value="InterPro"/>
</dbReference>
<dbReference type="RefSeq" id="WP_062546166.1">
    <property type="nucleotide sequence ID" value="NZ_CP012644.1"/>
</dbReference>
<feature type="region of interest" description="Disordered" evidence="3">
    <location>
        <begin position="27"/>
        <end position="48"/>
    </location>
</feature>
<evidence type="ECO:0000313" key="5">
    <source>
        <dbReference type="EMBL" id="ALJ01700.1"/>
    </source>
</evidence>
<feature type="compositionally biased region" description="Polar residues" evidence="3">
    <location>
        <begin position="237"/>
        <end position="246"/>
    </location>
</feature>
<dbReference type="Gene3D" id="4.10.1080.10">
    <property type="entry name" value="TSP type-3 repeat"/>
    <property type="match status" value="1"/>
</dbReference>
<proteinExistence type="predicted"/>
<dbReference type="PATRIC" id="fig|512763.3.peg.4816"/>
<accession>A0A0P0CY14</accession>
<organism evidence="5 6">
    <name type="scientific">Rufibacter tibetensis</name>
    <dbReference type="NCBI Taxonomy" id="512763"/>
    <lineage>
        <taxon>Bacteria</taxon>
        <taxon>Pseudomonadati</taxon>
        <taxon>Bacteroidota</taxon>
        <taxon>Cytophagia</taxon>
        <taxon>Cytophagales</taxon>
        <taxon>Hymenobacteraceae</taxon>
        <taxon>Rufibacter</taxon>
    </lineage>
</organism>
<dbReference type="InterPro" id="IPR017897">
    <property type="entry name" value="Thrombospondin_3_rpt"/>
</dbReference>
<keyword evidence="2" id="KW-0106">Calcium</keyword>